<name>A0ABU7W1T6_9FLAO</name>
<keyword evidence="1" id="KW-0732">Signal</keyword>
<evidence type="ECO:0000313" key="4">
    <source>
        <dbReference type="EMBL" id="MEF3077939.1"/>
    </source>
</evidence>
<dbReference type="RefSeq" id="WP_331808748.1">
    <property type="nucleotide sequence ID" value="NZ_JAZHOU010000001.1"/>
</dbReference>
<evidence type="ECO:0000256" key="2">
    <source>
        <dbReference type="SAM" id="MobiDB-lite"/>
    </source>
</evidence>
<feature type="compositionally biased region" description="Basic and acidic residues" evidence="2">
    <location>
        <begin position="30"/>
        <end position="41"/>
    </location>
</feature>
<evidence type="ECO:0000259" key="3">
    <source>
        <dbReference type="Pfam" id="PF13205"/>
    </source>
</evidence>
<dbReference type="PROSITE" id="PS51257">
    <property type="entry name" value="PROKAR_LIPOPROTEIN"/>
    <property type="match status" value="1"/>
</dbReference>
<dbReference type="Pfam" id="PF13205">
    <property type="entry name" value="Big_5"/>
    <property type="match status" value="1"/>
</dbReference>
<comment type="caution">
    <text evidence="4">The sequence shown here is derived from an EMBL/GenBank/DDBJ whole genome shotgun (WGS) entry which is preliminary data.</text>
</comment>
<proteinExistence type="predicted"/>
<accession>A0ABU7W1T6</accession>
<feature type="domain" description="SbsA Ig-like" evidence="3">
    <location>
        <begin position="33"/>
        <end position="135"/>
    </location>
</feature>
<organism evidence="4 5">
    <name type="scientific">Winogradskyella poriferorum</name>
    <dbReference type="NCBI Taxonomy" id="307627"/>
    <lineage>
        <taxon>Bacteria</taxon>
        <taxon>Pseudomonadati</taxon>
        <taxon>Bacteroidota</taxon>
        <taxon>Flavobacteriia</taxon>
        <taxon>Flavobacteriales</taxon>
        <taxon>Flavobacteriaceae</taxon>
        <taxon>Winogradskyella</taxon>
    </lineage>
</organism>
<keyword evidence="5" id="KW-1185">Reference proteome</keyword>
<reference evidence="4 5" key="1">
    <citation type="submission" date="2024-02" db="EMBL/GenBank/DDBJ databases">
        <title>Winogradskyella poriferorum JCM 12885.</title>
        <authorList>
            <person name="Zhang D.-F."/>
            <person name="Fu Z.-Y."/>
        </authorList>
    </citation>
    <scope>NUCLEOTIDE SEQUENCE [LARGE SCALE GENOMIC DNA]</scope>
    <source>
        <strain evidence="4 5">JCM 12885</strain>
    </source>
</reference>
<dbReference type="Proteomes" id="UP001356704">
    <property type="component" value="Unassembled WGS sequence"/>
</dbReference>
<protein>
    <submittedName>
        <fullName evidence="4">Ig-like domain-containing protein</fullName>
    </submittedName>
</protein>
<gene>
    <name evidence="4" type="ORF">V1468_02885</name>
</gene>
<dbReference type="EMBL" id="JAZHOU010000001">
    <property type="protein sequence ID" value="MEF3077939.1"/>
    <property type="molecule type" value="Genomic_DNA"/>
</dbReference>
<dbReference type="InterPro" id="IPR032812">
    <property type="entry name" value="SbsA_Ig"/>
</dbReference>
<evidence type="ECO:0000313" key="5">
    <source>
        <dbReference type="Proteomes" id="UP001356704"/>
    </source>
</evidence>
<evidence type="ECO:0000256" key="1">
    <source>
        <dbReference type="ARBA" id="ARBA00022729"/>
    </source>
</evidence>
<sequence length="538" mass="61797">MSSNLTRILGILFIGLIIVSCANRGSPSGGEKDMDPPEILRENPPNFSTNFKGDEIRITFNEYVKIKDLRKQLIISPPMDSDPIIYPAGGASEYITIKIKDTLQPNTTYAFNFGESIVDNNEENPYPYYRYVFSTGDTIDSLSVKGYVEDALLKKPETFISVMLYEVDSTYSDSIVYKEKPRYITNTLDSVTTFSIDNIKAGTYKLIALKDKNSNYTFDQKNDKIGFYEDFISVPTDKDYKLTLFNEKVNFKAIKPKQAGETKIIFPYEGSYENTRINVLGDTPEGYSTRITKDKVTDTLYYWYKPKFEIDTTFFIVSNEKYVDTFKHRFRSLDADTLSTKIVSPRGLNYDKHFTLEATTPIEKIDVSKISLIDKDSIAVSFETEYDSILNQFKVPFKKEEGQKYSIKILPGTFTDFYGNINKDTIVESINPKMKSEYGNIRVKLINAKFPLIVQMVNNKGEVEYERYTTESPVVDFTNVVPKLYDIRVIYDTNENGEYDTGNYLLGIQPERVSYMPSSQLDEVRASFDFVYEFTLLD</sequence>
<feature type="region of interest" description="Disordered" evidence="2">
    <location>
        <begin position="27"/>
        <end position="46"/>
    </location>
</feature>